<dbReference type="Proteomes" id="UP001175001">
    <property type="component" value="Unassembled WGS sequence"/>
</dbReference>
<gene>
    <name evidence="2" type="primary">MPPED1_0</name>
    <name evidence="2" type="ORF">DIS24_g6248</name>
</gene>
<dbReference type="Pfam" id="PF00149">
    <property type="entry name" value="Metallophos"/>
    <property type="match status" value="1"/>
</dbReference>
<keyword evidence="3" id="KW-1185">Reference proteome</keyword>
<proteinExistence type="predicted"/>
<reference evidence="2" key="1">
    <citation type="submission" date="2023-06" db="EMBL/GenBank/DDBJ databases">
        <title>Multi-omics analyses reveal the molecular pathogenesis toolkit of Lasiodiplodia hormozganensis, a cross-kingdom pathogen.</title>
        <authorList>
            <person name="Felix C."/>
            <person name="Meneses R."/>
            <person name="Goncalves M.F.M."/>
            <person name="Tilleman L."/>
            <person name="Duarte A.S."/>
            <person name="Jorrin-Novo J.V."/>
            <person name="Van De Peer Y."/>
            <person name="Deforce D."/>
            <person name="Van Nieuwerburgh F."/>
            <person name="Esteves A.C."/>
            <person name="Alves A."/>
        </authorList>
    </citation>
    <scope>NUCLEOTIDE SEQUENCE</scope>
    <source>
        <strain evidence="2">CBS 339.90</strain>
    </source>
</reference>
<evidence type="ECO:0000313" key="2">
    <source>
        <dbReference type="EMBL" id="KAK0653201.1"/>
    </source>
</evidence>
<dbReference type="CDD" id="cd07379">
    <property type="entry name" value="MPP_239FB"/>
    <property type="match status" value="1"/>
</dbReference>
<dbReference type="PANTHER" id="PTHR12905:SF0">
    <property type="entry name" value="CALCINEURIN-LIKE PHOSPHOESTERASE DOMAIN-CONTAINING PROTEIN"/>
    <property type="match status" value="1"/>
</dbReference>
<name>A0AA39YKH5_9PEZI</name>
<dbReference type="InterPro" id="IPR029052">
    <property type="entry name" value="Metallo-depent_PP-like"/>
</dbReference>
<dbReference type="SUPFAM" id="SSF56300">
    <property type="entry name" value="Metallo-dependent phosphatases"/>
    <property type="match status" value="1"/>
</dbReference>
<dbReference type="GO" id="GO:0016787">
    <property type="term" value="F:hydrolase activity"/>
    <property type="evidence" value="ECO:0007669"/>
    <property type="project" value="InterPro"/>
</dbReference>
<dbReference type="PANTHER" id="PTHR12905">
    <property type="entry name" value="METALLOPHOSPHOESTERASE"/>
    <property type="match status" value="1"/>
</dbReference>
<dbReference type="InterPro" id="IPR051693">
    <property type="entry name" value="UPF0046_metallophosphoest"/>
</dbReference>
<dbReference type="Gene3D" id="3.60.21.10">
    <property type="match status" value="1"/>
</dbReference>
<organism evidence="2 3">
    <name type="scientific">Lasiodiplodia hormozganensis</name>
    <dbReference type="NCBI Taxonomy" id="869390"/>
    <lineage>
        <taxon>Eukaryota</taxon>
        <taxon>Fungi</taxon>
        <taxon>Dikarya</taxon>
        <taxon>Ascomycota</taxon>
        <taxon>Pezizomycotina</taxon>
        <taxon>Dothideomycetes</taxon>
        <taxon>Dothideomycetes incertae sedis</taxon>
        <taxon>Botryosphaeriales</taxon>
        <taxon>Botryosphaeriaceae</taxon>
        <taxon>Lasiodiplodia</taxon>
    </lineage>
</organism>
<feature type="domain" description="Calcineurin-like phosphoesterase" evidence="1">
    <location>
        <begin position="14"/>
        <end position="259"/>
    </location>
</feature>
<evidence type="ECO:0000313" key="3">
    <source>
        <dbReference type="Proteomes" id="UP001175001"/>
    </source>
</evidence>
<evidence type="ECO:0000259" key="1">
    <source>
        <dbReference type="Pfam" id="PF00149"/>
    </source>
</evidence>
<dbReference type="InterPro" id="IPR004843">
    <property type="entry name" value="Calcineurin-like_PHP"/>
</dbReference>
<sequence>MSQPQSSAETVKTRILIISDTHTAPLVDPSGNDEPGLEVAFRAPLPAADVLLHCGDLTMMGYLDEYEAALDMLGSIDAPLKLVIAGNHDLSLDEEFYLGQSRGRPPTMPFPNGQRMHLKKYDPDMPRKAKEMWTGEKAKAKGVTYLEEGVHEFVLQNGAKMTVYASPWQPEFWQWAFNYDHDNDRWNPPHLSAPDAVNVAVNPLPDHFPPGAVDVVMTHGPAKNRLDMTRSELAVGCPHLLRAVERARPRLHAWGHIHEAWGVERVEWPDREDAATAAGGKKPMKSIDELVKKATEYEFDEDAMIKDHAAFVDVSNSGGAPLRVGEETVMVNASIMDLSYTPSNAPVVVDLELPKAKA</sequence>
<protein>
    <submittedName>
        <fullName evidence="2">Metallophosphoesterase domain-containing protein 1</fullName>
    </submittedName>
</protein>
<dbReference type="EMBL" id="JAUJDW010000029">
    <property type="protein sequence ID" value="KAK0653201.1"/>
    <property type="molecule type" value="Genomic_DNA"/>
</dbReference>
<comment type="caution">
    <text evidence="2">The sequence shown here is derived from an EMBL/GenBank/DDBJ whole genome shotgun (WGS) entry which is preliminary data.</text>
</comment>
<accession>A0AA39YKH5</accession>
<dbReference type="AlphaFoldDB" id="A0AA39YKH5"/>